<organism evidence="2">
    <name type="scientific">bioreactor metagenome</name>
    <dbReference type="NCBI Taxonomy" id="1076179"/>
    <lineage>
        <taxon>unclassified sequences</taxon>
        <taxon>metagenomes</taxon>
        <taxon>ecological metagenomes</taxon>
    </lineage>
</organism>
<dbReference type="AlphaFoldDB" id="A0A644TNF1"/>
<sequence>MPDIIVGQRAADLAPVQEVIEMRYRLDQRQPVFALADRPLEQRGETGGGRTRPFGQQPAQTGERALVVLDHLPQPQRQAGERRLVAGQHQMVAMRERLEGAAALQPVGDRIGHRLGRIDAEIGRDRGQELIAAKDQLVILGPERRMVGRMPLADPHPPAPAAGHDPVALADPGEAQGQRMHAIGEVERAFGGSAGMQIGGHPGPAPEVERLGNRHRLLVKDQHPGKEPGSAGGHQLGAVRLQPARQADVVGVVMGDEDAGDGLARKPPVERRLQRGATGRGVDAGVDQRPAVAIVEGIGIDVVERHRQRKAQPQHALRNLNGLTRSRRIGPGVVQPFPRGPVAHALRSSTDSA</sequence>
<evidence type="ECO:0000256" key="1">
    <source>
        <dbReference type="SAM" id="MobiDB-lite"/>
    </source>
</evidence>
<comment type="caution">
    <text evidence="2">The sequence shown here is derived from an EMBL/GenBank/DDBJ whole genome shotgun (WGS) entry which is preliminary data.</text>
</comment>
<gene>
    <name evidence="2" type="ORF">SDC9_12942</name>
</gene>
<evidence type="ECO:0000313" key="2">
    <source>
        <dbReference type="EMBL" id="MPL67251.1"/>
    </source>
</evidence>
<dbReference type="EMBL" id="VSSQ01000036">
    <property type="protein sequence ID" value="MPL67251.1"/>
    <property type="molecule type" value="Genomic_DNA"/>
</dbReference>
<feature type="region of interest" description="Disordered" evidence="1">
    <location>
        <begin position="327"/>
        <end position="353"/>
    </location>
</feature>
<feature type="region of interest" description="Disordered" evidence="1">
    <location>
        <begin position="40"/>
        <end position="59"/>
    </location>
</feature>
<reference evidence="2" key="1">
    <citation type="submission" date="2019-08" db="EMBL/GenBank/DDBJ databases">
        <authorList>
            <person name="Kucharzyk K."/>
            <person name="Murdoch R.W."/>
            <person name="Higgins S."/>
            <person name="Loffler F."/>
        </authorList>
    </citation>
    <scope>NUCLEOTIDE SEQUENCE</scope>
</reference>
<protein>
    <submittedName>
        <fullName evidence="2">Uncharacterized protein</fullName>
    </submittedName>
</protein>
<name>A0A644TNF1_9ZZZZ</name>
<accession>A0A644TNF1</accession>
<proteinExistence type="predicted"/>